<dbReference type="EMBL" id="JACHJV010000002">
    <property type="protein sequence ID" value="MBB4928186.1"/>
    <property type="molecule type" value="Genomic_DNA"/>
</dbReference>
<dbReference type="RefSeq" id="WP_184945155.1">
    <property type="nucleotide sequence ID" value="NZ_JACHJV010000002.1"/>
</dbReference>
<dbReference type="Proteomes" id="UP000540506">
    <property type="component" value="Unassembled WGS sequence"/>
</dbReference>
<evidence type="ECO:0000256" key="5">
    <source>
        <dbReference type="ARBA" id="ARBA00023284"/>
    </source>
</evidence>
<keyword evidence="10" id="KW-1185">Reference proteome</keyword>
<keyword evidence="2" id="KW-0732">Signal</keyword>
<evidence type="ECO:0000259" key="8">
    <source>
        <dbReference type="Pfam" id="PF13462"/>
    </source>
</evidence>
<keyword evidence="7" id="KW-0812">Transmembrane</keyword>
<feature type="transmembrane region" description="Helical" evidence="7">
    <location>
        <begin position="33"/>
        <end position="53"/>
    </location>
</feature>
<evidence type="ECO:0000256" key="1">
    <source>
        <dbReference type="ARBA" id="ARBA00005791"/>
    </source>
</evidence>
<sequence>MSEKDQEGKRSARERMHQERAARQARLKRNKRFLIAGSVLMTIAVTVGVGAYARTRHAKPQGPVTAPAGAIGPEGLVVTDGSADAPSTLTVYEDPRCPACGQFEKQFVTTVNQLEDQGKLRGNYHLVSFIDRHGNGSGSKNAANALACAQDAGHFRAFHDVLYKNQPPETTDPWADRAKLLDLAKQVQGLDSATFESCVGSNRYGGWVSANQQDFDKTGYSSTPTLLLNGKPIYPKNGDEKISPDSLVKWVDSANEGKTTGVTTPPPAASPTANAETSSP</sequence>
<accession>A0A7W7VZ46</accession>
<evidence type="ECO:0000313" key="10">
    <source>
        <dbReference type="Proteomes" id="UP000540506"/>
    </source>
</evidence>
<keyword evidence="7" id="KW-0472">Membrane</keyword>
<organism evidence="9 10">
    <name type="scientific">Kitasatospora kifunensis</name>
    <name type="common">Streptomyces kifunensis</name>
    <dbReference type="NCBI Taxonomy" id="58351"/>
    <lineage>
        <taxon>Bacteria</taxon>
        <taxon>Bacillati</taxon>
        <taxon>Actinomycetota</taxon>
        <taxon>Actinomycetes</taxon>
        <taxon>Kitasatosporales</taxon>
        <taxon>Streptomycetaceae</taxon>
        <taxon>Kitasatospora</taxon>
    </lineage>
</organism>
<dbReference type="Gene3D" id="3.40.30.10">
    <property type="entry name" value="Glutaredoxin"/>
    <property type="match status" value="1"/>
</dbReference>
<dbReference type="PANTHER" id="PTHR13887">
    <property type="entry name" value="GLUTATHIONE S-TRANSFERASE KAPPA"/>
    <property type="match status" value="1"/>
</dbReference>
<dbReference type="GO" id="GO:0016491">
    <property type="term" value="F:oxidoreductase activity"/>
    <property type="evidence" value="ECO:0007669"/>
    <property type="project" value="UniProtKB-KW"/>
</dbReference>
<name>A0A7W7VZ46_KITKI</name>
<proteinExistence type="inferred from homology"/>
<dbReference type="InterPro" id="IPR036249">
    <property type="entry name" value="Thioredoxin-like_sf"/>
</dbReference>
<feature type="region of interest" description="Disordered" evidence="6">
    <location>
        <begin position="1"/>
        <end position="24"/>
    </location>
</feature>
<reference evidence="9 10" key="1">
    <citation type="submission" date="2020-08" db="EMBL/GenBank/DDBJ databases">
        <title>Sequencing the genomes of 1000 actinobacteria strains.</title>
        <authorList>
            <person name="Klenk H.-P."/>
        </authorList>
    </citation>
    <scope>NUCLEOTIDE SEQUENCE [LARGE SCALE GENOMIC DNA]</scope>
    <source>
        <strain evidence="9 10">DSM 41654</strain>
    </source>
</reference>
<dbReference type="GO" id="GO:0016853">
    <property type="term" value="F:isomerase activity"/>
    <property type="evidence" value="ECO:0007669"/>
    <property type="project" value="UniProtKB-KW"/>
</dbReference>
<dbReference type="InterPro" id="IPR012336">
    <property type="entry name" value="Thioredoxin-like_fold"/>
</dbReference>
<feature type="domain" description="Thioredoxin-like fold" evidence="8">
    <location>
        <begin position="81"/>
        <end position="252"/>
    </location>
</feature>
<feature type="compositionally biased region" description="Basic and acidic residues" evidence="6">
    <location>
        <begin position="1"/>
        <end position="22"/>
    </location>
</feature>
<dbReference type="CDD" id="cd02972">
    <property type="entry name" value="DsbA_family"/>
    <property type="match status" value="1"/>
</dbReference>
<feature type="compositionally biased region" description="Low complexity" evidence="6">
    <location>
        <begin position="270"/>
        <end position="280"/>
    </location>
</feature>
<evidence type="ECO:0000256" key="6">
    <source>
        <dbReference type="SAM" id="MobiDB-lite"/>
    </source>
</evidence>
<protein>
    <submittedName>
        <fullName evidence="9">Protein-disulfide isomerase</fullName>
    </submittedName>
</protein>
<dbReference type="SUPFAM" id="SSF52833">
    <property type="entry name" value="Thioredoxin-like"/>
    <property type="match status" value="1"/>
</dbReference>
<feature type="region of interest" description="Disordered" evidence="6">
    <location>
        <begin position="252"/>
        <end position="280"/>
    </location>
</feature>
<comment type="similarity">
    <text evidence="1">Belongs to the thioredoxin family. DsbA subfamily.</text>
</comment>
<keyword evidence="4" id="KW-1015">Disulfide bond</keyword>
<dbReference type="AlphaFoldDB" id="A0A7W7VZ46"/>
<keyword evidence="9" id="KW-0413">Isomerase</keyword>
<evidence type="ECO:0000256" key="2">
    <source>
        <dbReference type="ARBA" id="ARBA00022729"/>
    </source>
</evidence>
<keyword evidence="5" id="KW-0676">Redox-active center</keyword>
<gene>
    <name evidence="9" type="ORF">FHR34_007281</name>
</gene>
<evidence type="ECO:0000256" key="3">
    <source>
        <dbReference type="ARBA" id="ARBA00023002"/>
    </source>
</evidence>
<dbReference type="PANTHER" id="PTHR13887:SF14">
    <property type="entry name" value="DISULFIDE BOND FORMATION PROTEIN D"/>
    <property type="match status" value="1"/>
</dbReference>
<comment type="caution">
    <text evidence="9">The sequence shown here is derived from an EMBL/GenBank/DDBJ whole genome shotgun (WGS) entry which is preliminary data.</text>
</comment>
<evidence type="ECO:0000256" key="4">
    <source>
        <dbReference type="ARBA" id="ARBA00023157"/>
    </source>
</evidence>
<dbReference type="Pfam" id="PF13462">
    <property type="entry name" value="Thioredoxin_4"/>
    <property type="match status" value="1"/>
</dbReference>
<keyword evidence="7" id="KW-1133">Transmembrane helix</keyword>
<evidence type="ECO:0000313" key="9">
    <source>
        <dbReference type="EMBL" id="MBB4928186.1"/>
    </source>
</evidence>
<keyword evidence="3" id="KW-0560">Oxidoreductase</keyword>
<evidence type="ECO:0000256" key="7">
    <source>
        <dbReference type="SAM" id="Phobius"/>
    </source>
</evidence>